<evidence type="ECO:0000313" key="3">
    <source>
        <dbReference type="Proteomes" id="UP000722485"/>
    </source>
</evidence>
<protein>
    <submittedName>
        <fullName evidence="2">Uncharacterized protein</fullName>
    </submittedName>
</protein>
<feature type="compositionally biased region" description="Polar residues" evidence="1">
    <location>
        <begin position="400"/>
        <end position="410"/>
    </location>
</feature>
<reference evidence="2" key="1">
    <citation type="submission" date="2020-03" db="EMBL/GenBank/DDBJ databases">
        <title>Draft Genome Sequence of Cylindrodendrum hubeiense.</title>
        <authorList>
            <person name="Buettner E."/>
            <person name="Kellner H."/>
        </authorList>
    </citation>
    <scope>NUCLEOTIDE SEQUENCE</scope>
    <source>
        <strain evidence="2">IHI 201604</strain>
    </source>
</reference>
<dbReference type="EMBL" id="JAANBB010000046">
    <property type="protein sequence ID" value="KAF7553372.1"/>
    <property type="molecule type" value="Genomic_DNA"/>
</dbReference>
<keyword evidence="3" id="KW-1185">Reference proteome</keyword>
<gene>
    <name evidence="2" type="ORF">G7Z17_g3658</name>
</gene>
<evidence type="ECO:0000256" key="1">
    <source>
        <dbReference type="SAM" id="MobiDB-lite"/>
    </source>
</evidence>
<sequence>MGVKDLSEWMINNKILREKAVKKVTDMIEQAVPLVRTLQAGYHLLESGEAVHNVNNAAATLNHFIPVMQVMGKSISDSAKIFTYFNVAALTIGIGANVVPTYQGVQVLQLIAARLKDISTSLAAQTALVAQKEFPQYVYEMIRERLGQTSDDKTCDHLFFVYHPDDDWYPKFYHLLEKNPPGPRFCGYTNQIDTIFIFMLAVRRRIQEKERRAEEKGRPKRPTKLHLIIPAYQPILILEALKIPEEIGDFVMEGRINSNTEFVWLNLPEEQRHYVLGIGHWTPPTLGWWDWSMTKVGMAEEPPVLRAPRVLGTSQQKDEDEDERVSVNSEDSGYDAPDDTALTGQGMMSDPGPSAGYPGPSGESSRHDATPVHHRRRRKHKKPSSKEQGASKGRSRRGSDSASVNPWSGS</sequence>
<proteinExistence type="predicted"/>
<dbReference type="OrthoDB" id="3852249at2759"/>
<organism evidence="2 3">
    <name type="scientific">Cylindrodendrum hubeiense</name>
    <dbReference type="NCBI Taxonomy" id="595255"/>
    <lineage>
        <taxon>Eukaryota</taxon>
        <taxon>Fungi</taxon>
        <taxon>Dikarya</taxon>
        <taxon>Ascomycota</taxon>
        <taxon>Pezizomycotina</taxon>
        <taxon>Sordariomycetes</taxon>
        <taxon>Hypocreomycetidae</taxon>
        <taxon>Hypocreales</taxon>
        <taxon>Nectriaceae</taxon>
        <taxon>Cylindrodendrum</taxon>
    </lineage>
</organism>
<feature type="compositionally biased region" description="Low complexity" evidence="1">
    <location>
        <begin position="351"/>
        <end position="363"/>
    </location>
</feature>
<evidence type="ECO:0000313" key="2">
    <source>
        <dbReference type="EMBL" id="KAF7553372.1"/>
    </source>
</evidence>
<name>A0A9P5LHX0_9HYPO</name>
<dbReference type="AlphaFoldDB" id="A0A9P5LHX0"/>
<dbReference type="InterPro" id="IPR046486">
    <property type="entry name" value="DUF6579"/>
</dbReference>
<accession>A0A9P5LHX0</accession>
<feature type="compositionally biased region" description="Basic residues" evidence="1">
    <location>
        <begin position="372"/>
        <end position="383"/>
    </location>
</feature>
<dbReference type="Proteomes" id="UP000722485">
    <property type="component" value="Unassembled WGS sequence"/>
</dbReference>
<dbReference type="Pfam" id="PF20219">
    <property type="entry name" value="DUF6579"/>
    <property type="match status" value="1"/>
</dbReference>
<comment type="caution">
    <text evidence="2">The sequence shown here is derived from an EMBL/GenBank/DDBJ whole genome shotgun (WGS) entry which is preliminary data.</text>
</comment>
<feature type="region of interest" description="Disordered" evidence="1">
    <location>
        <begin position="305"/>
        <end position="410"/>
    </location>
</feature>